<feature type="signal peptide" evidence="1">
    <location>
        <begin position="1"/>
        <end position="18"/>
    </location>
</feature>
<reference evidence="3" key="1">
    <citation type="journal article" date="2019" name="Int. J. Syst. Evol. Microbiol.">
        <title>The Global Catalogue of Microorganisms (GCM) 10K type strain sequencing project: providing services to taxonomists for standard genome sequencing and annotation.</title>
        <authorList>
            <consortium name="The Broad Institute Genomics Platform"/>
            <consortium name="The Broad Institute Genome Sequencing Center for Infectious Disease"/>
            <person name="Wu L."/>
            <person name="Ma J."/>
        </authorList>
    </citation>
    <scope>NUCLEOTIDE SEQUENCE [LARGE SCALE GENOMIC DNA]</scope>
    <source>
        <strain evidence="3">JCM 16918</strain>
    </source>
</reference>
<organism evidence="2 3">
    <name type="scientific">Deinococcus daejeonensis</name>
    <dbReference type="NCBI Taxonomy" id="1007098"/>
    <lineage>
        <taxon>Bacteria</taxon>
        <taxon>Thermotogati</taxon>
        <taxon>Deinococcota</taxon>
        <taxon>Deinococci</taxon>
        <taxon>Deinococcales</taxon>
        <taxon>Deinococcaceae</taxon>
        <taxon>Deinococcus</taxon>
    </lineage>
</organism>
<keyword evidence="3" id="KW-1185">Reference proteome</keyword>
<dbReference type="Proteomes" id="UP000645517">
    <property type="component" value="Unassembled WGS sequence"/>
</dbReference>
<dbReference type="EMBL" id="BMOR01000002">
    <property type="protein sequence ID" value="GGN31324.1"/>
    <property type="molecule type" value="Genomic_DNA"/>
</dbReference>
<dbReference type="RefSeq" id="WP_189054145.1">
    <property type="nucleotide sequence ID" value="NZ_BMOR01000002.1"/>
</dbReference>
<feature type="chain" id="PRO_5045826506" evidence="1">
    <location>
        <begin position="19"/>
        <end position="68"/>
    </location>
</feature>
<name>A0ABQ2IY10_9DEIO</name>
<gene>
    <name evidence="2" type="ORF">GCM10010842_07160</name>
</gene>
<accession>A0ABQ2IY10</accession>
<protein>
    <submittedName>
        <fullName evidence="2">Uncharacterized protein</fullName>
    </submittedName>
</protein>
<evidence type="ECO:0000313" key="3">
    <source>
        <dbReference type="Proteomes" id="UP000645517"/>
    </source>
</evidence>
<evidence type="ECO:0000313" key="2">
    <source>
        <dbReference type="EMBL" id="GGN31324.1"/>
    </source>
</evidence>
<keyword evidence="1" id="KW-0732">Signal</keyword>
<comment type="caution">
    <text evidence="2">The sequence shown here is derived from an EMBL/GenBank/DDBJ whole genome shotgun (WGS) entry which is preliminary data.</text>
</comment>
<evidence type="ECO:0000256" key="1">
    <source>
        <dbReference type="SAM" id="SignalP"/>
    </source>
</evidence>
<sequence length="68" mass="6882">MIRSLLTVAILLCSTASAEVTRGLSAGAGTGAAQGGAHASVRWSDWRGSGAWRGTLGLEAWAPTTLTP</sequence>
<proteinExistence type="predicted"/>